<organism evidence="6 7">
    <name type="scientific">Brenneria nigrifluens DSM 30175 = ATCC 13028</name>
    <dbReference type="NCBI Taxonomy" id="1121120"/>
    <lineage>
        <taxon>Bacteria</taxon>
        <taxon>Pseudomonadati</taxon>
        <taxon>Pseudomonadota</taxon>
        <taxon>Gammaproteobacteria</taxon>
        <taxon>Enterobacterales</taxon>
        <taxon>Pectobacteriaceae</taxon>
        <taxon>Brenneria</taxon>
    </lineage>
</organism>
<evidence type="ECO:0008006" key="8">
    <source>
        <dbReference type="Google" id="ProtNLM"/>
    </source>
</evidence>
<name>A0A2U1ULY3_9GAMM</name>
<protein>
    <recommendedName>
        <fullName evidence="8">EamA domain-containing protein</fullName>
    </recommendedName>
</protein>
<comment type="caution">
    <text evidence="6">The sequence shown here is derived from an EMBL/GenBank/DDBJ whole genome shotgun (WGS) entry which is preliminary data.</text>
</comment>
<dbReference type="AlphaFoldDB" id="A0A2U1ULY3"/>
<keyword evidence="4" id="KW-1133">Transmembrane helix</keyword>
<reference evidence="6 7" key="1">
    <citation type="submission" date="2018-04" db="EMBL/GenBank/DDBJ databases">
        <title>Brenneria corticis sp.nov.</title>
        <authorList>
            <person name="Li Y."/>
        </authorList>
    </citation>
    <scope>NUCLEOTIDE SEQUENCE [LARGE SCALE GENOMIC DNA]</scope>
    <source>
        <strain evidence="6 7">LMG 2694</strain>
    </source>
</reference>
<keyword evidence="2" id="KW-1003">Cell membrane</keyword>
<sequence>MCCFFKGFMLRKKLRWDGRDRRVINVHRDVVARGTAPMMSTVGAFLLFGEQLTVSGVVGLGAIVIDILLIFSQGNLAGFCQPAPPWLSVCSTVFPADA</sequence>
<evidence type="ECO:0000256" key="5">
    <source>
        <dbReference type="ARBA" id="ARBA00023136"/>
    </source>
</evidence>
<dbReference type="Proteomes" id="UP000295985">
    <property type="component" value="Unassembled WGS sequence"/>
</dbReference>
<evidence type="ECO:0000256" key="2">
    <source>
        <dbReference type="ARBA" id="ARBA00022475"/>
    </source>
</evidence>
<evidence type="ECO:0000256" key="4">
    <source>
        <dbReference type="ARBA" id="ARBA00022989"/>
    </source>
</evidence>
<dbReference type="SUPFAM" id="SSF103481">
    <property type="entry name" value="Multidrug resistance efflux transporter EmrE"/>
    <property type="match status" value="1"/>
</dbReference>
<evidence type="ECO:0000313" key="6">
    <source>
        <dbReference type="EMBL" id="PWC22676.1"/>
    </source>
</evidence>
<proteinExistence type="predicted"/>
<dbReference type="InterPro" id="IPR037185">
    <property type="entry name" value="EmrE-like"/>
</dbReference>
<evidence type="ECO:0000256" key="3">
    <source>
        <dbReference type="ARBA" id="ARBA00022692"/>
    </source>
</evidence>
<evidence type="ECO:0000256" key="1">
    <source>
        <dbReference type="ARBA" id="ARBA00004651"/>
    </source>
</evidence>
<keyword evidence="3" id="KW-0812">Transmembrane</keyword>
<evidence type="ECO:0000313" key="7">
    <source>
        <dbReference type="Proteomes" id="UP000295985"/>
    </source>
</evidence>
<keyword evidence="5" id="KW-0472">Membrane</keyword>
<gene>
    <name evidence="6" type="ORF">DDT54_16525</name>
</gene>
<dbReference type="EMBL" id="QDKK01000029">
    <property type="protein sequence ID" value="PWC22676.1"/>
    <property type="molecule type" value="Genomic_DNA"/>
</dbReference>
<accession>A0A2U1ULY3</accession>
<comment type="subcellular location">
    <subcellularLocation>
        <location evidence="1">Cell membrane</location>
        <topology evidence="1">Multi-pass membrane protein</topology>
    </subcellularLocation>
</comment>